<gene>
    <name evidence="3" type="ORF">FDENT_2348</name>
</gene>
<evidence type="ECO:0000313" key="3">
    <source>
        <dbReference type="EMBL" id="KAF5693036.1"/>
    </source>
</evidence>
<dbReference type="InterPro" id="IPR013087">
    <property type="entry name" value="Znf_C2H2_type"/>
</dbReference>
<feature type="domain" description="C2H2-type" evidence="2">
    <location>
        <begin position="454"/>
        <end position="482"/>
    </location>
</feature>
<feature type="compositionally biased region" description="Basic and acidic residues" evidence="1">
    <location>
        <begin position="698"/>
        <end position="717"/>
    </location>
</feature>
<dbReference type="AlphaFoldDB" id="A0A8H5XGB7"/>
<dbReference type="SMART" id="SM00355">
    <property type="entry name" value="ZnF_C2H2"/>
    <property type="match status" value="3"/>
</dbReference>
<organism evidence="3 4">
    <name type="scientific">Fusarium denticulatum</name>
    <dbReference type="NCBI Taxonomy" id="48507"/>
    <lineage>
        <taxon>Eukaryota</taxon>
        <taxon>Fungi</taxon>
        <taxon>Dikarya</taxon>
        <taxon>Ascomycota</taxon>
        <taxon>Pezizomycotina</taxon>
        <taxon>Sordariomycetes</taxon>
        <taxon>Hypocreomycetidae</taxon>
        <taxon>Hypocreales</taxon>
        <taxon>Nectriaceae</taxon>
        <taxon>Fusarium</taxon>
        <taxon>Fusarium fujikuroi species complex</taxon>
    </lineage>
</organism>
<feature type="region of interest" description="Disordered" evidence="1">
    <location>
        <begin position="375"/>
        <end position="428"/>
    </location>
</feature>
<dbReference type="PANTHER" id="PTHR35391">
    <property type="entry name" value="C2H2-TYPE DOMAIN-CONTAINING PROTEIN-RELATED"/>
    <property type="match status" value="1"/>
</dbReference>
<dbReference type="EMBL" id="JAAOAK010000053">
    <property type="protein sequence ID" value="KAF5693036.1"/>
    <property type="molecule type" value="Genomic_DNA"/>
</dbReference>
<protein>
    <submittedName>
        <fullName evidence="3">Zinc finger transcription factor ace1</fullName>
    </submittedName>
</protein>
<feature type="region of interest" description="Disordered" evidence="1">
    <location>
        <begin position="669"/>
        <end position="746"/>
    </location>
</feature>
<name>A0A8H5XGB7_9HYPO</name>
<evidence type="ECO:0000313" key="4">
    <source>
        <dbReference type="Proteomes" id="UP000562682"/>
    </source>
</evidence>
<feature type="compositionally biased region" description="Basic and acidic residues" evidence="1">
    <location>
        <begin position="384"/>
        <end position="398"/>
    </location>
</feature>
<comment type="caution">
    <text evidence="3">The sequence shown here is derived from an EMBL/GenBank/DDBJ whole genome shotgun (WGS) entry which is preliminary data.</text>
</comment>
<sequence>MNTIADHVSACFQEFNSLCSSPAIWQNGIPDDGAQSDISLLKLQNELDRFKVWSGNIGAHRKGRSSLDHRLRDASNIRDQVVELLEDLRESLQDAKDILTGQLTPWDQDLSPVEFSDDDSDDEPVKFDASGPSELLQIFAAMVEDINCLFRLSVSIHNPSPHDRFKKACLTDTSGYEPFDVQHVCNKLSKAPKPIAERLGKAISRRRQYFKYRELHHEKLASGLDLDDVLGNICCESRETEDTCPSSESREWTFRMPILFYDDICLIEEPLEARNTYSQICFLTFASSWAVPPQTKTFRDVTSGRAMSRNIIGTLQKHSEARELTHFVSLLTMCERTKSENEPADCPLCGERQSSFKQYRRHVGRHQEELALFALPHLPGEEDEKNHESDSEFERNEEVESEEKDELQKASSYVTRLSNESEDEATHVSESGIRYAIDAIVDGFGLTLPESRPWKCPVPTCTYHRYGWFTEGDRDHHYREKHSETPAIYECMFKSCPYKSKRETNCKRHMEKAHGWTHIRPQKADKKLPSISDMGIDTAIEQPRKSLDTDPADESSEHGKDPITHHRIEMKAPILNRGSFDPANVDVLHLRHKESLYTLKFPRHDIGDGKLRVSEIRELAAGMTYVPESFRHLVELSCHDVKLLIDGTPIRNYGVSRGDTIKVEAPQFRKSGQFSGPASHDPVLDNGHGTEENMGLEGKAERDERRAEFSSELRQRAMVESCGITKAPTSSKSQVELKGETDSKKE</sequence>
<feature type="domain" description="C2H2-type" evidence="2">
    <location>
        <begin position="489"/>
        <end position="514"/>
    </location>
</feature>
<evidence type="ECO:0000256" key="1">
    <source>
        <dbReference type="SAM" id="MobiDB-lite"/>
    </source>
</evidence>
<proteinExistence type="predicted"/>
<evidence type="ECO:0000259" key="2">
    <source>
        <dbReference type="SMART" id="SM00355"/>
    </source>
</evidence>
<accession>A0A8H5XGB7</accession>
<feature type="domain" description="C2H2-type" evidence="2">
    <location>
        <begin position="344"/>
        <end position="366"/>
    </location>
</feature>
<keyword evidence="4" id="KW-1185">Reference proteome</keyword>
<feature type="compositionally biased region" description="Polar residues" evidence="1">
    <location>
        <begin position="409"/>
        <end position="418"/>
    </location>
</feature>
<dbReference type="Proteomes" id="UP000562682">
    <property type="component" value="Unassembled WGS sequence"/>
</dbReference>
<feature type="compositionally biased region" description="Basic and acidic residues" evidence="1">
    <location>
        <begin position="735"/>
        <end position="746"/>
    </location>
</feature>
<feature type="region of interest" description="Disordered" evidence="1">
    <location>
        <begin position="540"/>
        <end position="563"/>
    </location>
</feature>
<reference evidence="3 4" key="1">
    <citation type="submission" date="2020-05" db="EMBL/GenBank/DDBJ databases">
        <title>Identification and distribution of gene clusters putatively required for synthesis of sphingolipid metabolism inhibitors in phylogenetically diverse species of the filamentous fungus Fusarium.</title>
        <authorList>
            <person name="Kim H.-S."/>
            <person name="Busman M."/>
            <person name="Brown D.W."/>
            <person name="Divon H."/>
            <person name="Uhlig S."/>
            <person name="Proctor R.H."/>
        </authorList>
    </citation>
    <scope>NUCLEOTIDE SEQUENCE [LARGE SCALE GENOMIC DNA]</scope>
    <source>
        <strain evidence="3 4">NRRL 25311</strain>
    </source>
</reference>
<dbReference type="PANTHER" id="PTHR35391:SF7">
    <property type="entry name" value="C2H2-TYPE DOMAIN-CONTAINING PROTEIN"/>
    <property type="match status" value="1"/>
</dbReference>